<accession>A0A9W6R5T4</accession>
<evidence type="ECO:0000256" key="1">
    <source>
        <dbReference type="SAM" id="MobiDB-lite"/>
    </source>
</evidence>
<evidence type="ECO:0000313" key="2">
    <source>
        <dbReference type="EMBL" id="GLY69783.1"/>
    </source>
</evidence>
<keyword evidence="3" id="KW-1185">Reference proteome</keyword>
<protein>
    <submittedName>
        <fullName evidence="2">Uncharacterized protein</fullName>
    </submittedName>
</protein>
<organism evidence="2 3">
    <name type="scientific">Amycolatopsis taiwanensis</name>
    <dbReference type="NCBI Taxonomy" id="342230"/>
    <lineage>
        <taxon>Bacteria</taxon>
        <taxon>Bacillati</taxon>
        <taxon>Actinomycetota</taxon>
        <taxon>Actinomycetes</taxon>
        <taxon>Pseudonocardiales</taxon>
        <taxon>Pseudonocardiaceae</taxon>
        <taxon>Amycolatopsis</taxon>
    </lineage>
</organism>
<dbReference type="AlphaFoldDB" id="A0A9W6R5T4"/>
<feature type="region of interest" description="Disordered" evidence="1">
    <location>
        <begin position="1"/>
        <end position="31"/>
    </location>
</feature>
<gene>
    <name evidence="2" type="ORF">Atai01_64020</name>
</gene>
<dbReference type="Proteomes" id="UP001165136">
    <property type="component" value="Unassembled WGS sequence"/>
</dbReference>
<evidence type="ECO:0000313" key="3">
    <source>
        <dbReference type="Proteomes" id="UP001165136"/>
    </source>
</evidence>
<feature type="compositionally biased region" description="Pro residues" evidence="1">
    <location>
        <begin position="1"/>
        <end position="11"/>
    </location>
</feature>
<name>A0A9W6R5T4_9PSEU</name>
<proteinExistence type="predicted"/>
<sequence length="122" mass="13098">MPPSAAPPPGGPSSQTPPTDRAPVLPSQVDFGALPSDFPHEVWVSRDGKTLYIRAEEGGCGQATAEVREQTAQRVAVALVENQPQAKGQMCPMIIRYPVVQAQLAEPLGTRQVVLTMEKRPN</sequence>
<reference evidence="2" key="1">
    <citation type="submission" date="2023-03" db="EMBL/GenBank/DDBJ databases">
        <title>Amycolatopsis taiwanensis NBRC 103393.</title>
        <authorList>
            <person name="Ichikawa N."/>
            <person name="Sato H."/>
            <person name="Tonouchi N."/>
        </authorList>
    </citation>
    <scope>NUCLEOTIDE SEQUENCE</scope>
    <source>
        <strain evidence="2">NBRC 103393</strain>
    </source>
</reference>
<dbReference type="EMBL" id="BSTI01000018">
    <property type="protein sequence ID" value="GLY69783.1"/>
    <property type="molecule type" value="Genomic_DNA"/>
</dbReference>
<comment type="caution">
    <text evidence="2">The sequence shown here is derived from an EMBL/GenBank/DDBJ whole genome shotgun (WGS) entry which is preliminary data.</text>
</comment>